<evidence type="ECO:0000256" key="2">
    <source>
        <dbReference type="ARBA" id="ARBA00022722"/>
    </source>
</evidence>
<evidence type="ECO:0000313" key="7">
    <source>
        <dbReference type="EMBL" id="MCO6418245.1"/>
    </source>
</evidence>
<dbReference type="InterPro" id="IPR022907">
    <property type="entry name" value="VapC_family"/>
</dbReference>
<keyword evidence="8" id="KW-1185">Reference proteome</keyword>
<comment type="caution">
    <text evidence="7">The sequence shown here is derived from an EMBL/GenBank/DDBJ whole genome shotgun (WGS) entry which is preliminary data.</text>
</comment>
<comment type="similarity">
    <text evidence="5">Belongs to the PINc/VapC protein family.</text>
</comment>
<evidence type="ECO:0000256" key="3">
    <source>
        <dbReference type="ARBA" id="ARBA00022723"/>
    </source>
</evidence>
<dbReference type="InterPro" id="IPR041705">
    <property type="entry name" value="PIN_Sll0205"/>
</dbReference>
<organism evidence="7 8">
    <name type="scientific">Siccirubricoccus soli</name>
    <dbReference type="NCBI Taxonomy" id="2899147"/>
    <lineage>
        <taxon>Bacteria</taxon>
        <taxon>Pseudomonadati</taxon>
        <taxon>Pseudomonadota</taxon>
        <taxon>Alphaproteobacteria</taxon>
        <taxon>Acetobacterales</taxon>
        <taxon>Roseomonadaceae</taxon>
        <taxon>Siccirubricoccus</taxon>
    </lineage>
</organism>
<comment type="function">
    <text evidence="5">Toxic component of a toxin-antitoxin (TA) system. An RNase.</text>
</comment>
<evidence type="ECO:0000259" key="6">
    <source>
        <dbReference type="Pfam" id="PF01850"/>
    </source>
</evidence>
<keyword evidence="2 5" id="KW-0540">Nuclease</keyword>
<evidence type="ECO:0000256" key="4">
    <source>
        <dbReference type="ARBA" id="ARBA00022801"/>
    </source>
</evidence>
<protein>
    <recommendedName>
        <fullName evidence="5">Ribonuclease VapC</fullName>
        <shortName evidence="5">RNase VapC</shortName>
        <ecNumber evidence="5">3.1.-.-</ecNumber>
    </recommendedName>
    <alternativeName>
        <fullName evidence="5">Toxin VapC</fullName>
    </alternativeName>
</protein>
<feature type="binding site" evidence="5">
    <location>
        <position position="8"/>
    </location>
    <ligand>
        <name>Mg(2+)</name>
        <dbReference type="ChEBI" id="CHEBI:18420"/>
    </ligand>
</feature>
<comment type="cofactor">
    <cofactor evidence="5">
        <name>Mg(2+)</name>
        <dbReference type="ChEBI" id="CHEBI:18420"/>
    </cofactor>
</comment>
<dbReference type="PANTHER" id="PTHR36173">
    <property type="entry name" value="RIBONUCLEASE VAPC16-RELATED"/>
    <property type="match status" value="1"/>
</dbReference>
<keyword evidence="3 5" id="KW-0479">Metal-binding</keyword>
<feature type="binding site" evidence="5">
    <location>
        <position position="106"/>
    </location>
    <ligand>
        <name>Mg(2+)</name>
        <dbReference type="ChEBI" id="CHEBI:18420"/>
    </ligand>
</feature>
<evidence type="ECO:0000313" key="8">
    <source>
        <dbReference type="Proteomes" id="UP001523392"/>
    </source>
</evidence>
<dbReference type="RefSeq" id="WP_252954874.1">
    <property type="nucleotide sequence ID" value="NZ_JAFIRR010000122.1"/>
</dbReference>
<dbReference type="InterPro" id="IPR029060">
    <property type="entry name" value="PIN-like_dom_sf"/>
</dbReference>
<gene>
    <name evidence="5" type="primary">vapC</name>
    <name evidence="7" type="ORF">JYK14_19045</name>
</gene>
<dbReference type="EC" id="3.1.-.-" evidence="5"/>
<keyword evidence="4 5" id="KW-0378">Hydrolase</keyword>
<evidence type="ECO:0000256" key="1">
    <source>
        <dbReference type="ARBA" id="ARBA00022649"/>
    </source>
</evidence>
<dbReference type="EMBL" id="JAFIRR010000122">
    <property type="protein sequence ID" value="MCO6418245.1"/>
    <property type="molecule type" value="Genomic_DNA"/>
</dbReference>
<keyword evidence="1 5" id="KW-1277">Toxin-antitoxin system</keyword>
<sequence length="141" mass="14648">MSLGVLLDTCAVIWLANGDRLAPAALEAILAAGAGDGIFVSPVTAWEVGMLARPRPNRPAIDFLPDPQTWFARLMAAPGIRPAPLTPGIAIGASFLPGEPHGDPGDRLIIATARDRGLPLVTRDRAILAYGAAGHVRVVAC</sequence>
<keyword evidence="5" id="KW-0460">Magnesium</keyword>
<dbReference type="InterPro" id="IPR002716">
    <property type="entry name" value="PIN_dom"/>
</dbReference>
<dbReference type="CDD" id="cd09872">
    <property type="entry name" value="PIN_Sll0205-like"/>
    <property type="match status" value="1"/>
</dbReference>
<feature type="domain" description="PIN" evidence="6">
    <location>
        <begin position="5"/>
        <end position="128"/>
    </location>
</feature>
<dbReference type="HAMAP" id="MF_00265">
    <property type="entry name" value="VapC_Nob1"/>
    <property type="match status" value="1"/>
</dbReference>
<dbReference type="Pfam" id="PF01850">
    <property type="entry name" value="PIN"/>
    <property type="match status" value="1"/>
</dbReference>
<keyword evidence="5" id="KW-0800">Toxin</keyword>
<proteinExistence type="inferred from homology"/>
<accession>A0ABT1DBA2</accession>
<evidence type="ECO:0000256" key="5">
    <source>
        <dbReference type="HAMAP-Rule" id="MF_00265"/>
    </source>
</evidence>
<dbReference type="SUPFAM" id="SSF88723">
    <property type="entry name" value="PIN domain-like"/>
    <property type="match status" value="1"/>
</dbReference>
<name>A0ABT1DBA2_9PROT</name>
<dbReference type="PANTHER" id="PTHR36173:SF1">
    <property type="entry name" value="RIBONUCLEASE VAPC22"/>
    <property type="match status" value="1"/>
</dbReference>
<reference evidence="7 8" key="1">
    <citation type="submission" date="2021-12" db="EMBL/GenBank/DDBJ databases">
        <title>Siccirubricoccus leaddurans sp. nov., a high concentration Zn2+ tolerance bacterium.</title>
        <authorList>
            <person name="Cao Y."/>
        </authorList>
    </citation>
    <scope>NUCLEOTIDE SEQUENCE [LARGE SCALE GENOMIC DNA]</scope>
    <source>
        <strain evidence="7 8">KC 17139</strain>
    </source>
</reference>
<dbReference type="Gene3D" id="3.40.50.1010">
    <property type="entry name" value="5'-nuclease"/>
    <property type="match status" value="1"/>
</dbReference>
<dbReference type="Proteomes" id="UP001523392">
    <property type="component" value="Unassembled WGS sequence"/>
</dbReference>
<dbReference type="InterPro" id="IPR052919">
    <property type="entry name" value="TA_system_RNase"/>
</dbReference>